<sequence>MVTLRTLVLQGDFGVPSPTPARSHIVEFLCKPRTRCSNLIHPPNSLAGFQVGKLATTVD</sequence>
<dbReference type="Proteomes" id="UP000215914">
    <property type="component" value="Chromosome 4"/>
</dbReference>
<evidence type="ECO:0000313" key="1">
    <source>
        <dbReference type="EMBL" id="KAF5811875.1"/>
    </source>
</evidence>
<evidence type="ECO:0000313" key="3">
    <source>
        <dbReference type="Proteomes" id="UP000215914"/>
    </source>
</evidence>
<reference evidence="2" key="2">
    <citation type="submission" date="2017-02" db="EMBL/GenBank/DDBJ databases">
        <title>Sunflower complete genome.</title>
        <authorList>
            <person name="Langlade N."/>
            <person name="Munos S."/>
        </authorList>
    </citation>
    <scope>NUCLEOTIDE SEQUENCE [LARGE SCALE GENOMIC DNA]</scope>
    <source>
        <tissue evidence="2">Leaves</tissue>
    </source>
</reference>
<dbReference type="Gramene" id="mRNA:HanXRQr2_Chr04g0186421">
    <property type="protein sequence ID" value="mRNA:HanXRQr2_Chr04g0186421"/>
    <property type="gene ID" value="HanXRQr2_Chr04g0186421"/>
</dbReference>
<accession>A0A251V3N9</accession>
<reference evidence="1" key="3">
    <citation type="submission" date="2020-06" db="EMBL/GenBank/DDBJ databases">
        <title>Helianthus annuus Genome sequencing and assembly Release 2.</title>
        <authorList>
            <person name="Gouzy J."/>
            <person name="Langlade N."/>
            <person name="Munos S."/>
        </authorList>
    </citation>
    <scope>NUCLEOTIDE SEQUENCE</scope>
    <source>
        <tissue evidence="1">Leaves</tissue>
    </source>
</reference>
<evidence type="ECO:0000313" key="2">
    <source>
        <dbReference type="EMBL" id="OTG29582.1"/>
    </source>
</evidence>
<dbReference type="EMBL" id="CM007893">
    <property type="protein sequence ID" value="OTG29582.1"/>
    <property type="molecule type" value="Genomic_DNA"/>
</dbReference>
<dbReference type="AlphaFoldDB" id="A0A251V3N9"/>
<protein>
    <submittedName>
        <fullName evidence="2">Uncharacterized protein</fullName>
    </submittedName>
</protein>
<name>A0A251V3N9_HELAN</name>
<organism evidence="2 3">
    <name type="scientific">Helianthus annuus</name>
    <name type="common">Common sunflower</name>
    <dbReference type="NCBI Taxonomy" id="4232"/>
    <lineage>
        <taxon>Eukaryota</taxon>
        <taxon>Viridiplantae</taxon>
        <taxon>Streptophyta</taxon>
        <taxon>Embryophyta</taxon>
        <taxon>Tracheophyta</taxon>
        <taxon>Spermatophyta</taxon>
        <taxon>Magnoliopsida</taxon>
        <taxon>eudicotyledons</taxon>
        <taxon>Gunneridae</taxon>
        <taxon>Pentapetalae</taxon>
        <taxon>asterids</taxon>
        <taxon>campanulids</taxon>
        <taxon>Asterales</taxon>
        <taxon>Asteraceae</taxon>
        <taxon>Asteroideae</taxon>
        <taxon>Heliantheae alliance</taxon>
        <taxon>Heliantheae</taxon>
        <taxon>Helianthus</taxon>
    </lineage>
</organism>
<proteinExistence type="predicted"/>
<gene>
    <name evidence="2" type="ORF">HannXRQ_Chr04g0123851</name>
    <name evidence="1" type="ORF">HanXRQr2_Chr04g0186421</name>
</gene>
<dbReference type="InParanoid" id="A0A251V3N9"/>
<reference evidence="1 3" key="1">
    <citation type="journal article" date="2017" name="Nature">
        <title>The sunflower genome provides insights into oil metabolism, flowering and Asterid evolution.</title>
        <authorList>
            <person name="Badouin H."/>
            <person name="Gouzy J."/>
            <person name="Grassa C.J."/>
            <person name="Murat F."/>
            <person name="Staton S.E."/>
            <person name="Cottret L."/>
            <person name="Lelandais-Briere C."/>
            <person name="Owens G.L."/>
            <person name="Carrere S."/>
            <person name="Mayjonade B."/>
            <person name="Legrand L."/>
            <person name="Gill N."/>
            <person name="Kane N.C."/>
            <person name="Bowers J.E."/>
            <person name="Hubner S."/>
            <person name="Bellec A."/>
            <person name="Berard A."/>
            <person name="Berges H."/>
            <person name="Blanchet N."/>
            <person name="Boniface M.C."/>
            <person name="Brunel D."/>
            <person name="Catrice O."/>
            <person name="Chaidir N."/>
            <person name="Claudel C."/>
            <person name="Donnadieu C."/>
            <person name="Faraut T."/>
            <person name="Fievet G."/>
            <person name="Helmstetter N."/>
            <person name="King M."/>
            <person name="Knapp S.J."/>
            <person name="Lai Z."/>
            <person name="Le Paslier M.C."/>
            <person name="Lippi Y."/>
            <person name="Lorenzon L."/>
            <person name="Mandel J.R."/>
            <person name="Marage G."/>
            <person name="Marchand G."/>
            <person name="Marquand E."/>
            <person name="Bret-Mestries E."/>
            <person name="Morien E."/>
            <person name="Nambeesan S."/>
            <person name="Nguyen T."/>
            <person name="Pegot-Espagnet P."/>
            <person name="Pouilly N."/>
            <person name="Raftis F."/>
            <person name="Sallet E."/>
            <person name="Schiex T."/>
            <person name="Thomas J."/>
            <person name="Vandecasteele C."/>
            <person name="Vares D."/>
            <person name="Vear F."/>
            <person name="Vautrin S."/>
            <person name="Crespi M."/>
            <person name="Mangin B."/>
            <person name="Burke J.M."/>
            <person name="Salse J."/>
            <person name="Munos S."/>
            <person name="Vincourt P."/>
            <person name="Rieseberg L.H."/>
            <person name="Langlade N.B."/>
        </authorList>
    </citation>
    <scope>NUCLEOTIDE SEQUENCE [LARGE SCALE GENOMIC DNA]</scope>
    <source>
        <strain evidence="3">cv. SF193</strain>
        <tissue evidence="1">Leaves</tissue>
    </source>
</reference>
<keyword evidence="3" id="KW-1185">Reference proteome</keyword>
<dbReference type="EMBL" id="MNCJ02000319">
    <property type="protein sequence ID" value="KAF5811875.1"/>
    <property type="molecule type" value="Genomic_DNA"/>
</dbReference>